<protein>
    <submittedName>
        <fullName evidence="1">Uncharacterized protein</fullName>
    </submittedName>
</protein>
<accession>A0A0F9UVN0</accession>
<name>A0A0F9UVN0_9ZZZZ</name>
<reference evidence="1" key="1">
    <citation type="journal article" date="2015" name="Nature">
        <title>Complex archaea that bridge the gap between prokaryotes and eukaryotes.</title>
        <authorList>
            <person name="Spang A."/>
            <person name="Saw J.H."/>
            <person name="Jorgensen S.L."/>
            <person name="Zaremba-Niedzwiedzka K."/>
            <person name="Martijn J."/>
            <person name="Lind A.E."/>
            <person name="van Eijk R."/>
            <person name="Schleper C."/>
            <person name="Guy L."/>
            <person name="Ettema T.J."/>
        </authorList>
    </citation>
    <scope>NUCLEOTIDE SEQUENCE</scope>
</reference>
<dbReference type="AlphaFoldDB" id="A0A0F9UVN0"/>
<proteinExistence type="predicted"/>
<sequence length="61" mass="6716">MGEENYVANEAATNVIDMYCLIKNKMSETYERGSPMISNPVSAALLTIAVFVSEAIRSNEK</sequence>
<comment type="caution">
    <text evidence="1">The sequence shown here is derived from an EMBL/GenBank/DDBJ whole genome shotgun (WGS) entry which is preliminary data.</text>
</comment>
<organism evidence="1">
    <name type="scientific">marine sediment metagenome</name>
    <dbReference type="NCBI Taxonomy" id="412755"/>
    <lineage>
        <taxon>unclassified sequences</taxon>
        <taxon>metagenomes</taxon>
        <taxon>ecological metagenomes</taxon>
    </lineage>
</organism>
<dbReference type="EMBL" id="LAZR01000531">
    <property type="protein sequence ID" value="KKN65221.1"/>
    <property type="molecule type" value="Genomic_DNA"/>
</dbReference>
<gene>
    <name evidence="1" type="ORF">LCGC14_0483970</name>
</gene>
<evidence type="ECO:0000313" key="1">
    <source>
        <dbReference type="EMBL" id="KKN65221.1"/>
    </source>
</evidence>